<protein>
    <submittedName>
        <fullName evidence="3">Arylsulfatase A-like enzyme</fullName>
    </submittedName>
</protein>
<dbReference type="InterPro" id="IPR052701">
    <property type="entry name" value="GAG_Ulvan_Degrading_Sulfatases"/>
</dbReference>
<dbReference type="AlphaFoldDB" id="A0A7W7YKD9"/>
<dbReference type="InterPro" id="IPR017850">
    <property type="entry name" value="Alkaline_phosphatase_core_sf"/>
</dbReference>
<dbReference type="SUPFAM" id="SSF53649">
    <property type="entry name" value="Alkaline phosphatase-like"/>
    <property type="match status" value="1"/>
</dbReference>
<feature type="chain" id="PRO_5031499271" evidence="1">
    <location>
        <begin position="21"/>
        <end position="521"/>
    </location>
</feature>
<feature type="signal peptide" evidence="1">
    <location>
        <begin position="1"/>
        <end position="20"/>
    </location>
</feature>
<evidence type="ECO:0000313" key="3">
    <source>
        <dbReference type="EMBL" id="MBB5037530.1"/>
    </source>
</evidence>
<organism evidence="3 4">
    <name type="scientific">Prosthecobacter dejongeii</name>
    <dbReference type="NCBI Taxonomy" id="48465"/>
    <lineage>
        <taxon>Bacteria</taxon>
        <taxon>Pseudomonadati</taxon>
        <taxon>Verrucomicrobiota</taxon>
        <taxon>Verrucomicrobiia</taxon>
        <taxon>Verrucomicrobiales</taxon>
        <taxon>Verrucomicrobiaceae</taxon>
        <taxon>Prosthecobacter</taxon>
    </lineage>
</organism>
<name>A0A7W7YKD9_9BACT</name>
<gene>
    <name evidence="3" type="ORF">HNQ64_001779</name>
</gene>
<sequence>MKRILVLLGSLNLLLLTATAEEKRPNILFAIADDWGAHAGVYGTPWVKTPGFDRIAKEGLLFKHAYTPVAKCAPSRAIVLTGRHAWQNEEAGNHMAYFPAKLKSWPEVLTEKGWHMGITGKGWGPGSAQNAAGKPRQITGKPFNKRKAQGLTEEIANNDYASNFVDFLEAAPKEGPWCFWYGSTEPHRGYEFQSGVKKGGKKLTDIDRVPAYWPDTETVRHDMLDYALEVEHTDQHLVRMIAELEKRGQLDNTLIIVTSDHGMPFPRGKGYAYSASNHVPLAIRWPGGVKNPGRVIEDFVNFTDIAATLLDVAGIAEKDSGMMPITGRSWREIWESEKAGQVIASRDHTLIGKERTDVGRPQDQGYPIRGIVTEDTLYLKNYEPTRWPAGNPETGYLDTDGGPTKSLILEMGRKDRKDKFWQLNFGLRPGEELYDLSVDSDCVHNLAGESVHVERIRSLQERLTTELKAQGDPRMFGQGKVFDEYPVTSGTGFYEKWMRGEKPKANWVNETDFEKAPLTAP</sequence>
<dbReference type="PANTHER" id="PTHR43751">
    <property type="entry name" value="SULFATASE"/>
    <property type="match status" value="1"/>
</dbReference>
<reference evidence="3 4" key="1">
    <citation type="submission" date="2020-08" db="EMBL/GenBank/DDBJ databases">
        <title>Genomic Encyclopedia of Type Strains, Phase IV (KMG-IV): sequencing the most valuable type-strain genomes for metagenomic binning, comparative biology and taxonomic classification.</title>
        <authorList>
            <person name="Goeker M."/>
        </authorList>
    </citation>
    <scope>NUCLEOTIDE SEQUENCE [LARGE SCALE GENOMIC DNA]</scope>
    <source>
        <strain evidence="3 4">DSM 12251</strain>
    </source>
</reference>
<dbReference type="PANTHER" id="PTHR43751:SF1">
    <property type="entry name" value="SULFATASE ATSG-RELATED"/>
    <property type="match status" value="1"/>
</dbReference>
<evidence type="ECO:0000256" key="1">
    <source>
        <dbReference type="SAM" id="SignalP"/>
    </source>
</evidence>
<evidence type="ECO:0000259" key="2">
    <source>
        <dbReference type="Pfam" id="PF00884"/>
    </source>
</evidence>
<keyword evidence="1" id="KW-0732">Signal</keyword>
<proteinExistence type="predicted"/>
<keyword evidence="4" id="KW-1185">Reference proteome</keyword>
<dbReference type="EMBL" id="JACHIF010000003">
    <property type="protein sequence ID" value="MBB5037530.1"/>
    <property type="molecule type" value="Genomic_DNA"/>
</dbReference>
<dbReference type="RefSeq" id="WP_221305393.1">
    <property type="nucleotide sequence ID" value="NZ_JACHIF010000003.1"/>
</dbReference>
<feature type="domain" description="Sulfatase N-terminal" evidence="2">
    <location>
        <begin position="25"/>
        <end position="315"/>
    </location>
</feature>
<comment type="caution">
    <text evidence="3">The sequence shown here is derived from an EMBL/GenBank/DDBJ whole genome shotgun (WGS) entry which is preliminary data.</text>
</comment>
<accession>A0A7W7YKD9</accession>
<dbReference type="Gene3D" id="3.40.720.10">
    <property type="entry name" value="Alkaline Phosphatase, subunit A"/>
    <property type="match status" value="1"/>
</dbReference>
<dbReference type="CDD" id="cd16027">
    <property type="entry name" value="SGSH"/>
    <property type="match status" value="1"/>
</dbReference>
<dbReference type="Proteomes" id="UP000534294">
    <property type="component" value="Unassembled WGS sequence"/>
</dbReference>
<dbReference type="InterPro" id="IPR000917">
    <property type="entry name" value="Sulfatase_N"/>
</dbReference>
<dbReference type="Pfam" id="PF00884">
    <property type="entry name" value="Sulfatase"/>
    <property type="match status" value="1"/>
</dbReference>
<evidence type="ECO:0000313" key="4">
    <source>
        <dbReference type="Proteomes" id="UP000534294"/>
    </source>
</evidence>